<dbReference type="GO" id="GO:0001522">
    <property type="term" value="P:pseudouridine synthesis"/>
    <property type="evidence" value="ECO:0007669"/>
    <property type="project" value="InterPro"/>
</dbReference>
<keyword evidence="3" id="KW-1185">Reference proteome</keyword>
<dbReference type="InterPro" id="IPR020103">
    <property type="entry name" value="PsdUridine_synth_cat_dom_sf"/>
</dbReference>
<dbReference type="PANTHER" id="PTHR13326:SF21">
    <property type="entry name" value="PSEUDOURIDYLATE SYNTHASE PUS7L"/>
    <property type="match status" value="1"/>
</dbReference>
<dbReference type="PANTHER" id="PTHR13326">
    <property type="entry name" value="TRNA PSEUDOURIDINE SYNTHASE D"/>
    <property type="match status" value="1"/>
</dbReference>
<feature type="compositionally biased region" description="Acidic residues" evidence="1">
    <location>
        <begin position="159"/>
        <end position="173"/>
    </location>
</feature>
<dbReference type="EMBL" id="KN823231">
    <property type="protein sequence ID" value="KIO19274.1"/>
    <property type="molecule type" value="Genomic_DNA"/>
</dbReference>
<accession>A0A0C3Q742</accession>
<protein>
    <recommendedName>
        <fullName evidence="4">TRUD domain-containing protein</fullName>
    </recommendedName>
</protein>
<dbReference type="SUPFAM" id="SSF55120">
    <property type="entry name" value="Pseudouridine synthase"/>
    <property type="match status" value="1"/>
</dbReference>
<sequence length="186" mass="20373">MPLPGRDVAYPGGQLGERYKEFLKLDGLDPENLVHAQRYVVADVASWSGYLDYTLLGSYRKIMHLPAQLSWSTLRYTDPDIALAQSDEDKILGFDPPVIEESGRFMALQIQLQLGTAAYATMAIREITKMDTSSQIQAVLTQLSEDQKFKGGTGGEAPIEVEGEGEDAEMPVAEDDGEAVAEMVEA</sequence>
<reference evidence="2 3" key="1">
    <citation type="submission" date="2014-04" db="EMBL/GenBank/DDBJ databases">
        <authorList>
            <consortium name="DOE Joint Genome Institute"/>
            <person name="Kuo A."/>
            <person name="Girlanda M."/>
            <person name="Perotto S."/>
            <person name="Kohler A."/>
            <person name="Nagy L.G."/>
            <person name="Floudas D."/>
            <person name="Copeland A."/>
            <person name="Barry K.W."/>
            <person name="Cichocki N."/>
            <person name="Veneault-Fourrey C."/>
            <person name="LaButti K."/>
            <person name="Lindquist E.A."/>
            <person name="Lipzen A."/>
            <person name="Lundell T."/>
            <person name="Morin E."/>
            <person name="Murat C."/>
            <person name="Sun H."/>
            <person name="Tunlid A."/>
            <person name="Henrissat B."/>
            <person name="Grigoriev I.V."/>
            <person name="Hibbett D.S."/>
            <person name="Martin F."/>
            <person name="Nordberg H.P."/>
            <person name="Cantor M.N."/>
            <person name="Hua S.X."/>
        </authorList>
    </citation>
    <scope>NUCLEOTIDE SEQUENCE [LARGE SCALE GENOMIC DNA]</scope>
    <source>
        <strain evidence="2 3">MUT 4182</strain>
    </source>
</reference>
<dbReference type="STRING" id="1051891.A0A0C3Q742"/>
<evidence type="ECO:0000313" key="3">
    <source>
        <dbReference type="Proteomes" id="UP000054248"/>
    </source>
</evidence>
<dbReference type="Gene3D" id="3.30.2350.20">
    <property type="entry name" value="TruD, catalytic domain"/>
    <property type="match status" value="1"/>
</dbReference>
<gene>
    <name evidence="2" type="ORF">M407DRAFT_83005</name>
</gene>
<dbReference type="GO" id="GO:0009982">
    <property type="term" value="F:pseudouridine synthase activity"/>
    <property type="evidence" value="ECO:0007669"/>
    <property type="project" value="InterPro"/>
</dbReference>
<reference evidence="3" key="2">
    <citation type="submission" date="2015-01" db="EMBL/GenBank/DDBJ databases">
        <title>Evolutionary Origins and Diversification of the Mycorrhizal Mutualists.</title>
        <authorList>
            <consortium name="DOE Joint Genome Institute"/>
            <consortium name="Mycorrhizal Genomics Consortium"/>
            <person name="Kohler A."/>
            <person name="Kuo A."/>
            <person name="Nagy L.G."/>
            <person name="Floudas D."/>
            <person name="Copeland A."/>
            <person name="Barry K.W."/>
            <person name="Cichocki N."/>
            <person name="Veneault-Fourrey C."/>
            <person name="LaButti K."/>
            <person name="Lindquist E.A."/>
            <person name="Lipzen A."/>
            <person name="Lundell T."/>
            <person name="Morin E."/>
            <person name="Murat C."/>
            <person name="Riley R."/>
            <person name="Ohm R."/>
            <person name="Sun H."/>
            <person name="Tunlid A."/>
            <person name="Henrissat B."/>
            <person name="Grigoriev I.V."/>
            <person name="Hibbett D.S."/>
            <person name="Martin F."/>
        </authorList>
    </citation>
    <scope>NUCLEOTIDE SEQUENCE [LARGE SCALE GENOMIC DNA]</scope>
    <source>
        <strain evidence="3">MUT 4182</strain>
    </source>
</reference>
<dbReference type="AlphaFoldDB" id="A0A0C3Q742"/>
<dbReference type="GO" id="GO:0003723">
    <property type="term" value="F:RNA binding"/>
    <property type="evidence" value="ECO:0007669"/>
    <property type="project" value="InterPro"/>
</dbReference>
<dbReference type="GO" id="GO:0005634">
    <property type="term" value="C:nucleus"/>
    <property type="evidence" value="ECO:0007669"/>
    <property type="project" value="TreeGrafter"/>
</dbReference>
<evidence type="ECO:0000256" key="1">
    <source>
        <dbReference type="SAM" id="MobiDB-lite"/>
    </source>
</evidence>
<feature type="region of interest" description="Disordered" evidence="1">
    <location>
        <begin position="148"/>
        <end position="173"/>
    </location>
</feature>
<dbReference type="InterPro" id="IPR001656">
    <property type="entry name" value="PsdUridine_synth_TruD"/>
</dbReference>
<dbReference type="OrthoDB" id="447290at2759"/>
<evidence type="ECO:0008006" key="4">
    <source>
        <dbReference type="Google" id="ProtNLM"/>
    </source>
</evidence>
<name>A0A0C3Q742_9AGAM</name>
<dbReference type="InterPro" id="IPR042214">
    <property type="entry name" value="TruD_catalytic"/>
</dbReference>
<dbReference type="Proteomes" id="UP000054248">
    <property type="component" value="Unassembled WGS sequence"/>
</dbReference>
<evidence type="ECO:0000313" key="2">
    <source>
        <dbReference type="EMBL" id="KIO19274.1"/>
    </source>
</evidence>
<dbReference type="HOGENOM" id="CLU_125123_0_0_1"/>
<proteinExistence type="predicted"/>
<organism evidence="2 3">
    <name type="scientific">Tulasnella calospora MUT 4182</name>
    <dbReference type="NCBI Taxonomy" id="1051891"/>
    <lineage>
        <taxon>Eukaryota</taxon>
        <taxon>Fungi</taxon>
        <taxon>Dikarya</taxon>
        <taxon>Basidiomycota</taxon>
        <taxon>Agaricomycotina</taxon>
        <taxon>Agaricomycetes</taxon>
        <taxon>Cantharellales</taxon>
        <taxon>Tulasnellaceae</taxon>
        <taxon>Tulasnella</taxon>
    </lineage>
</organism>